<keyword evidence="2" id="KW-1185">Reference proteome</keyword>
<proteinExistence type="predicted"/>
<protein>
    <submittedName>
        <fullName evidence="1">Uncharacterized protein</fullName>
    </submittedName>
</protein>
<dbReference type="RefSeq" id="WP_367777770.1">
    <property type="nucleotide sequence ID" value="NZ_JBFMIA010000001.1"/>
</dbReference>
<dbReference type="EMBL" id="JBFMIA010000001">
    <property type="protein sequence ID" value="MEW9500485.1"/>
    <property type="molecule type" value="Genomic_DNA"/>
</dbReference>
<sequence length="90" mass="10498">MSYNFIFICMESASTPMMPMYCEVRYGTLLYNPYILVHMKPAWRSCKWTVTKSKRQKEVVICRRSYKNGGKIVGTYLVQDGAFTLPIVQE</sequence>
<accession>A0ABV3PZJ3</accession>
<comment type="caution">
    <text evidence="1">The sequence shown here is derived from an EMBL/GenBank/DDBJ whole genome shotgun (WGS) entry which is preliminary data.</text>
</comment>
<evidence type="ECO:0000313" key="2">
    <source>
        <dbReference type="Proteomes" id="UP001556040"/>
    </source>
</evidence>
<reference evidence="1 2" key="1">
    <citation type="journal article" date="1979" name="Int. J. Syst. Evol. Microbiol.">
        <title>Bacillus globisporus subsp. marinus subsp. nov.</title>
        <authorList>
            <person name="Liu H."/>
        </authorList>
    </citation>
    <scope>NUCLEOTIDE SEQUENCE [LARGE SCALE GENOMIC DNA]</scope>
    <source>
        <strain evidence="1 2">DSM 1297</strain>
    </source>
</reference>
<dbReference type="Proteomes" id="UP001556040">
    <property type="component" value="Unassembled WGS sequence"/>
</dbReference>
<gene>
    <name evidence="1" type="ORF">AB1471_01575</name>
</gene>
<name>A0ABV3PZJ3_9BACL</name>
<evidence type="ECO:0000313" key="1">
    <source>
        <dbReference type="EMBL" id="MEW9500485.1"/>
    </source>
</evidence>
<organism evidence="1 2">
    <name type="scientific">Jeotgalibacillus marinus</name>
    <dbReference type="NCBI Taxonomy" id="86667"/>
    <lineage>
        <taxon>Bacteria</taxon>
        <taxon>Bacillati</taxon>
        <taxon>Bacillota</taxon>
        <taxon>Bacilli</taxon>
        <taxon>Bacillales</taxon>
        <taxon>Caryophanaceae</taxon>
        <taxon>Jeotgalibacillus</taxon>
    </lineage>
</organism>